<dbReference type="AlphaFoldDB" id="A0A9D1IDC5"/>
<feature type="signal peptide" evidence="1">
    <location>
        <begin position="1"/>
        <end position="30"/>
    </location>
</feature>
<proteinExistence type="predicted"/>
<organism evidence="2 3">
    <name type="scientific">Candidatus Fimenecus excrementigallinarum</name>
    <dbReference type="NCBI Taxonomy" id="2840816"/>
    <lineage>
        <taxon>Bacteria</taxon>
        <taxon>Bacillati</taxon>
        <taxon>Bacillota</taxon>
        <taxon>Clostridia</taxon>
        <taxon>Candidatus Fimenecus</taxon>
    </lineage>
</organism>
<comment type="caution">
    <text evidence="2">The sequence shown here is derived from an EMBL/GenBank/DDBJ whole genome shotgun (WGS) entry which is preliminary data.</text>
</comment>
<name>A0A9D1IDC5_9FIRM</name>
<evidence type="ECO:0000313" key="3">
    <source>
        <dbReference type="Proteomes" id="UP000824071"/>
    </source>
</evidence>
<dbReference type="GO" id="GO:0000272">
    <property type="term" value="P:polysaccharide catabolic process"/>
    <property type="evidence" value="ECO:0007669"/>
    <property type="project" value="InterPro"/>
</dbReference>
<gene>
    <name evidence="2" type="ORF">IAC53_00910</name>
</gene>
<keyword evidence="1" id="KW-0732">Signal</keyword>
<dbReference type="Gene3D" id="1.10.1330.10">
    <property type="entry name" value="Dockerin domain"/>
    <property type="match status" value="1"/>
</dbReference>
<accession>A0A9D1IDC5</accession>
<evidence type="ECO:0000313" key="2">
    <source>
        <dbReference type="EMBL" id="HIU35153.1"/>
    </source>
</evidence>
<dbReference type="EMBL" id="DVMW01000008">
    <property type="protein sequence ID" value="HIU35153.1"/>
    <property type="molecule type" value="Genomic_DNA"/>
</dbReference>
<dbReference type="SUPFAM" id="SSF63446">
    <property type="entry name" value="Type I dockerin domain"/>
    <property type="match status" value="1"/>
</dbReference>
<feature type="chain" id="PRO_5039468037" evidence="1">
    <location>
        <begin position="31"/>
        <end position="362"/>
    </location>
</feature>
<evidence type="ECO:0000256" key="1">
    <source>
        <dbReference type="SAM" id="SignalP"/>
    </source>
</evidence>
<dbReference type="InterPro" id="IPR036439">
    <property type="entry name" value="Dockerin_dom_sf"/>
</dbReference>
<dbReference type="InterPro" id="IPR018247">
    <property type="entry name" value="EF_Hand_1_Ca_BS"/>
</dbReference>
<dbReference type="Proteomes" id="UP000824071">
    <property type="component" value="Unassembled WGS sequence"/>
</dbReference>
<reference evidence="2" key="1">
    <citation type="submission" date="2020-10" db="EMBL/GenBank/DDBJ databases">
        <authorList>
            <person name="Gilroy R."/>
        </authorList>
    </citation>
    <scope>NUCLEOTIDE SEQUENCE</scope>
    <source>
        <strain evidence="2">ChiGjej1B1-19959</strain>
    </source>
</reference>
<dbReference type="PROSITE" id="PS00018">
    <property type="entry name" value="EF_HAND_1"/>
    <property type="match status" value="1"/>
</dbReference>
<protein>
    <submittedName>
        <fullName evidence="2">Dockerin type I repeat-containing protein</fullName>
    </submittedName>
</protein>
<dbReference type="CDD" id="cd14256">
    <property type="entry name" value="Dockerin_I"/>
    <property type="match status" value="1"/>
</dbReference>
<sequence length="362" mass="38450">MKKRTKLFVSAAALGLAALLAVPAGLQVHAQRTFTRRAEAYAQEKLSAAAPASATAALRLGDVNGDGSVDVTDARFALQTAADLRTLEGNALYAADFDCDDEVSLKEVRIILRGAAGLGDIKAEAFGLSGSAVTASTEQALQYYNFVCANLKTSRPGLTLERTYFTKFAGGVENPFPWNLWPTSDYSKFEDNDDINALKGDTAEYTDAGAVVSYAPGEDLTDVYPSYGAVRGTLTALDVSAASVTAGDGTYTITITCPGASFPLPQNASQTQLGKVFPMLTTKAQYRSQMLSSDYAAYAPYITDISCEYGACTLTCVVDAETDVLRSAVFSMPCTYRHDLSVDGKEITLDTAVRDFAAFTVG</sequence>
<reference evidence="2" key="2">
    <citation type="journal article" date="2021" name="PeerJ">
        <title>Extensive microbial diversity within the chicken gut microbiome revealed by metagenomics and culture.</title>
        <authorList>
            <person name="Gilroy R."/>
            <person name="Ravi A."/>
            <person name="Getino M."/>
            <person name="Pursley I."/>
            <person name="Horton D.L."/>
            <person name="Alikhan N.F."/>
            <person name="Baker D."/>
            <person name="Gharbi K."/>
            <person name="Hall N."/>
            <person name="Watson M."/>
            <person name="Adriaenssens E.M."/>
            <person name="Foster-Nyarko E."/>
            <person name="Jarju S."/>
            <person name="Secka A."/>
            <person name="Antonio M."/>
            <person name="Oren A."/>
            <person name="Chaudhuri R.R."/>
            <person name="La Ragione R."/>
            <person name="Hildebrand F."/>
            <person name="Pallen M.J."/>
        </authorList>
    </citation>
    <scope>NUCLEOTIDE SEQUENCE</scope>
    <source>
        <strain evidence="2">ChiGjej1B1-19959</strain>
    </source>
</reference>